<evidence type="ECO:0000256" key="2">
    <source>
        <dbReference type="ARBA" id="ARBA00022722"/>
    </source>
</evidence>
<evidence type="ECO:0000259" key="5">
    <source>
        <dbReference type="SMART" id="SM00892"/>
    </source>
</evidence>
<keyword evidence="4" id="KW-0255">Endonuclease</keyword>
<sequence length="296" mass="31773">MANKKRKSSSGKRLLSLVGLICIMGLSYIATSDRISDNNPIKTVAHLVTGQSQSAADTKKVVSNGSQSSEDSPSEQLAQTVLTDSIKNQLGSSIEWNGAGAYIINGNKTDLNAKVSSAPYADTKTKRVQGQTVPTVANALLSKATRQYRSREETGNGSTSWTPAGWHQVQHLSGSYSHAVDRGHLLGYALVGSLKGFDASTSNEKNIATQTAWANEANSSDSTGQNYFETQVRKALDNNKRVRYRVTLLYEGNNIIASGSHIEAKSSDGSLEFNVFIPNVQSGLTLDYYSGSVTVN</sequence>
<dbReference type="SMART" id="SM00892">
    <property type="entry name" value="Endonuclease_NS"/>
    <property type="match status" value="1"/>
</dbReference>
<proteinExistence type="inferred from homology"/>
<evidence type="ECO:0000256" key="1">
    <source>
        <dbReference type="ARBA" id="ARBA00010052"/>
    </source>
</evidence>
<keyword evidence="3" id="KW-0479">Metal-binding</keyword>
<evidence type="ECO:0000256" key="4">
    <source>
        <dbReference type="ARBA" id="ARBA00022759"/>
    </source>
</evidence>
<keyword evidence="2" id="KW-0540">Nuclease</keyword>
<gene>
    <name evidence="6" type="ORF">JOC31_001762</name>
</gene>
<keyword evidence="4" id="KW-0378">Hydrolase</keyword>
<evidence type="ECO:0000313" key="7">
    <source>
        <dbReference type="Proteomes" id="UP000809081"/>
    </source>
</evidence>
<dbReference type="RefSeq" id="WP_205017793.1">
    <property type="nucleotide sequence ID" value="NZ_JAFBEI010000044.1"/>
</dbReference>
<dbReference type="Pfam" id="PF01223">
    <property type="entry name" value="Endonuclease_NS"/>
    <property type="match status" value="1"/>
</dbReference>
<dbReference type="InterPro" id="IPR001604">
    <property type="entry name" value="Endo_G_ENPP1-like_dom"/>
</dbReference>
<comment type="caution">
    <text evidence="6">The sequence shown here is derived from an EMBL/GenBank/DDBJ whole genome shotgun (WGS) entry which is preliminary data.</text>
</comment>
<evidence type="ECO:0000313" key="6">
    <source>
        <dbReference type="EMBL" id="MBM7636933.1"/>
    </source>
</evidence>
<keyword evidence="7" id="KW-1185">Reference proteome</keyword>
<dbReference type="InterPro" id="IPR044929">
    <property type="entry name" value="DNA/RNA_non-sp_Endonuclease_sf"/>
</dbReference>
<dbReference type="PROSITE" id="PS01070">
    <property type="entry name" value="NUCLEASE_NON_SPEC"/>
    <property type="match status" value="1"/>
</dbReference>
<feature type="domain" description="DNA/RNA non-specific endonuclease/pyrophosphatase/phosphodiesterase" evidence="5">
    <location>
        <begin position="119"/>
        <end position="295"/>
    </location>
</feature>
<reference evidence="6 7" key="1">
    <citation type="submission" date="2021-01" db="EMBL/GenBank/DDBJ databases">
        <title>Genomic Encyclopedia of Type Strains, Phase IV (KMG-IV): sequencing the most valuable type-strain genomes for metagenomic binning, comparative biology and taxonomic classification.</title>
        <authorList>
            <person name="Goeker M."/>
        </authorList>
    </citation>
    <scope>NUCLEOTIDE SEQUENCE [LARGE SCALE GENOMIC DNA]</scope>
    <source>
        <strain evidence="6 7">DSM 27513</strain>
    </source>
</reference>
<dbReference type="InterPro" id="IPR018524">
    <property type="entry name" value="DNA/RNA_endonuclease_AS"/>
</dbReference>
<dbReference type="Gene3D" id="3.40.570.10">
    <property type="entry name" value="Extracellular Endonuclease, subunit A"/>
    <property type="match status" value="1"/>
</dbReference>
<evidence type="ECO:0000256" key="3">
    <source>
        <dbReference type="ARBA" id="ARBA00022723"/>
    </source>
</evidence>
<dbReference type="Proteomes" id="UP000809081">
    <property type="component" value="Unassembled WGS sequence"/>
</dbReference>
<protein>
    <submittedName>
        <fullName evidence="6">DNA-entry nuclease</fullName>
    </submittedName>
</protein>
<dbReference type="EMBL" id="JAFBEI010000044">
    <property type="protein sequence ID" value="MBM7636933.1"/>
    <property type="molecule type" value="Genomic_DNA"/>
</dbReference>
<name>A0ABS2PNC0_9STRE</name>
<accession>A0ABS2PNC0</accession>
<organism evidence="6 7">
    <name type="scientific">Streptococcus saliviloxodontae</name>
    <dbReference type="NCBI Taxonomy" id="1349416"/>
    <lineage>
        <taxon>Bacteria</taxon>
        <taxon>Bacillati</taxon>
        <taxon>Bacillota</taxon>
        <taxon>Bacilli</taxon>
        <taxon>Lactobacillales</taxon>
        <taxon>Streptococcaceae</taxon>
        <taxon>Streptococcus</taxon>
    </lineage>
</organism>
<comment type="similarity">
    <text evidence="1">Belongs to the DNA/RNA non-specific endonuclease family.</text>
</comment>